<dbReference type="PROSITE" id="PS51061">
    <property type="entry name" value="R3H"/>
    <property type="match status" value="1"/>
</dbReference>
<gene>
    <name evidence="3" type="ORF">PCOR1329_LOCUS77110</name>
</gene>
<feature type="domain" description="R3H" evidence="2">
    <location>
        <begin position="31"/>
        <end position="96"/>
    </location>
</feature>
<reference evidence="3" key="1">
    <citation type="submission" date="2023-10" db="EMBL/GenBank/DDBJ databases">
        <authorList>
            <person name="Chen Y."/>
            <person name="Shah S."/>
            <person name="Dougan E. K."/>
            <person name="Thang M."/>
            <person name="Chan C."/>
        </authorList>
    </citation>
    <scope>NUCLEOTIDE SEQUENCE [LARGE SCALE GENOMIC DNA]</scope>
</reference>
<protein>
    <recommendedName>
        <fullName evidence="2">R3H domain-containing protein</fullName>
    </recommendedName>
</protein>
<keyword evidence="4" id="KW-1185">Reference proteome</keyword>
<sequence>AEVPRKGTRPAPPEDAAAPTPARGRAGVCRAPQPQDFEAQIAAFARDPSCVSLELPAGMSPAERKKAKELAAQHSGLSCEAFGFGAERRLHLFRESPSCKDTGATPTGEETDENEQEITFGPSAAPLPTFCFETATA</sequence>
<accession>A0ABN9XIQ0</accession>
<dbReference type="EMBL" id="CAUYUJ010020639">
    <property type="protein sequence ID" value="CAK0899648.1"/>
    <property type="molecule type" value="Genomic_DNA"/>
</dbReference>
<dbReference type="InterPro" id="IPR036867">
    <property type="entry name" value="R3H_dom_sf"/>
</dbReference>
<evidence type="ECO:0000256" key="1">
    <source>
        <dbReference type="SAM" id="MobiDB-lite"/>
    </source>
</evidence>
<dbReference type="Proteomes" id="UP001189429">
    <property type="component" value="Unassembled WGS sequence"/>
</dbReference>
<comment type="caution">
    <text evidence="3">The sequence shown here is derived from an EMBL/GenBank/DDBJ whole genome shotgun (WGS) entry which is preliminary data.</text>
</comment>
<feature type="compositionally biased region" description="Low complexity" evidence="1">
    <location>
        <begin position="14"/>
        <end position="27"/>
    </location>
</feature>
<evidence type="ECO:0000313" key="4">
    <source>
        <dbReference type="Proteomes" id="UP001189429"/>
    </source>
</evidence>
<evidence type="ECO:0000313" key="3">
    <source>
        <dbReference type="EMBL" id="CAK0899648.1"/>
    </source>
</evidence>
<evidence type="ECO:0000259" key="2">
    <source>
        <dbReference type="PROSITE" id="PS51061"/>
    </source>
</evidence>
<dbReference type="Gene3D" id="3.30.1370.50">
    <property type="entry name" value="R3H-like domain"/>
    <property type="match status" value="1"/>
</dbReference>
<feature type="region of interest" description="Disordered" evidence="1">
    <location>
        <begin position="95"/>
        <end position="128"/>
    </location>
</feature>
<feature type="non-terminal residue" evidence="3">
    <location>
        <position position="1"/>
    </location>
</feature>
<organism evidence="3 4">
    <name type="scientific">Prorocentrum cordatum</name>
    <dbReference type="NCBI Taxonomy" id="2364126"/>
    <lineage>
        <taxon>Eukaryota</taxon>
        <taxon>Sar</taxon>
        <taxon>Alveolata</taxon>
        <taxon>Dinophyceae</taxon>
        <taxon>Prorocentrales</taxon>
        <taxon>Prorocentraceae</taxon>
        <taxon>Prorocentrum</taxon>
    </lineage>
</organism>
<name>A0ABN9XIQ0_9DINO</name>
<dbReference type="Pfam" id="PF01424">
    <property type="entry name" value="R3H"/>
    <property type="match status" value="1"/>
</dbReference>
<dbReference type="SUPFAM" id="SSF82708">
    <property type="entry name" value="R3H domain"/>
    <property type="match status" value="1"/>
</dbReference>
<dbReference type="InterPro" id="IPR001374">
    <property type="entry name" value="R3H_dom"/>
</dbReference>
<proteinExistence type="predicted"/>
<feature type="region of interest" description="Disordered" evidence="1">
    <location>
        <begin position="1"/>
        <end position="33"/>
    </location>
</feature>